<keyword evidence="1" id="KW-0732">Signal</keyword>
<dbReference type="AlphaFoldDB" id="A0A5D0IYU9"/>
<feature type="signal peptide" evidence="1">
    <location>
        <begin position="1"/>
        <end position="19"/>
    </location>
</feature>
<comment type="caution">
    <text evidence="2">The sequence shown here is derived from an EMBL/GenBank/DDBJ whole genome shotgun (WGS) entry which is preliminary data.</text>
</comment>
<evidence type="ECO:0000256" key="1">
    <source>
        <dbReference type="SAM" id="SignalP"/>
    </source>
</evidence>
<protein>
    <submittedName>
        <fullName evidence="2">Uncharacterized protein</fullName>
    </submittedName>
</protein>
<evidence type="ECO:0000313" key="2">
    <source>
        <dbReference type="EMBL" id="TYA86772.1"/>
    </source>
</evidence>
<dbReference type="EMBL" id="VSDQ01000332">
    <property type="protein sequence ID" value="TYA86772.1"/>
    <property type="molecule type" value="Genomic_DNA"/>
</dbReference>
<dbReference type="RefSeq" id="WP_148540197.1">
    <property type="nucleotide sequence ID" value="NZ_VSDQ01000332.1"/>
</dbReference>
<proteinExistence type="predicted"/>
<keyword evidence="3" id="KW-1185">Reference proteome</keyword>
<reference evidence="2 3" key="1">
    <citation type="submission" date="2019-08" db="EMBL/GenBank/DDBJ databases">
        <title>Seonamhaeicola sediminis sp. nov., isolated from marine sediment.</title>
        <authorList>
            <person name="Cao W.R."/>
        </authorList>
    </citation>
    <scope>NUCLEOTIDE SEQUENCE [LARGE SCALE GENOMIC DNA]</scope>
    <source>
        <strain evidence="2 3">B011</strain>
    </source>
</reference>
<feature type="chain" id="PRO_5022711565" evidence="1">
    <location>
        <begin position="20"/>
        <end position="100"/>
    </location>
</feature>
<organism evidence="2 3">
    <name type="scientific">Seonamhaeicola marinus</name>
    <dbReference type="NCBI Taxonomy" id="1912246"/>
    <lineage>
        <taxon>Bacteria</taxon>
        <taxon>Pseudomonadati</taxon>
        <taxon>Bacteroidota</taxon>
        <taxon>Flavobacteriia</taxon>
        <taxon>Flavobacteriales</taxon>
        <taxon>Flavobacteriaceae</taxon>
    </lineage>
</organism>
<accession>A0A5D0IYU9</accession>
<sequence>MKKLMLLVFALFLALAVDAQEKKTIKGAIAYAKLDKAESTKVLAIQKEKVASIKAIKKQKLDKAIEKEKIKEVKQTSSKKIRAIVGKEKMKLMSAYWKKN</sequence>
<gene>
    <name evidence="2" type="ORF">FUA24_04400</name>
</gene>
<evidence type="ECO:0000313" key="3">
    <source>
        <dbReference type="Proteomes" id="UP000323930"/>
    </source>
</evidence>
<name>A0A5D0IYU9_9FLAO</name>
<dbReference type="Proteomes" id="UP000323930">
    <property type="component" value="Unassembled WGS sequence"/>
</dbReference>
<dbReference type="OrthoDB" id="1451676at2"/>